<accession>A0A1I6UZK6</accession>
<dbReference type="OrthoDB" id="3692598at2"/>
<dbReference type="AlphaFoldDB" id="A0A1I6UZK6"/>
<keyword evidence="2" id="KW-1185">Reference proteome</keyword>
<reference evidence="2" key="1">
    <citation type="submission" date="2016-10" db="EMBL/GenBank/DDBJ databases">
        <authorList>
            <person name="Varghese N."/>
            <person name="Submissions S."/>
        </authorList>
    </citation>
    <scope>NUCLEOTIDE SEQUENCE [LARGE SCALE GENOMIC DNA]</scope>
    <source>
        <strain evidence="2">DSM 44771</strain>
    </source>
</reference>
<dbReference type="Proteomes" id="UP000198852">
    <property type="component" value="Unassembled WGS sequence"/>
</dbReference>
<evidence type="ECO:0000313" key="1">
    <source>
        <dbReference type="EMBL" id="SFT06852.1"/>
    </source>
</evidence>
<evidence type="ECO:0008006" key="3">
    <source>
        <dbReference type="Google" id="ProtNLM"/>
    </source>
</evidence>
<evidence type="ECO:0000313" key="2">
    <source>
        <dbReference type="Proteomes" id="UP000198852"/>
    </source>
</evidence>
<dbReference type="RefSeq" id="WP_093423719.1">
    <property type="nucleotide sequence ID" value="NZ_FOZX01000014.1"/>
</dbReference>
<organism evidence="1 2">
    <name type="scientific">Saccharopolyspora flava</name>
    <dbReference type="NCBI Taxonomy" id="95161"/>
    <lineage>
        <taxon>Bacteria</taxon>
        <taxon>Bacillati</taxon>
        <taxon>Actinomycetota</taxon>
        <taxon>Actinomycetes</taxon>
        <taxon>Pseudonocardiales</taxon>
        <taxon>Pseudonocardiaceae</taxon>
        <taxon>Saccharopolyspora</taxon>
    </lineage>
</organism>
<protein>
    <recommendedName>
        <fullName evidence="3">Proteins of 100 residues with WXG</fullName>
    </recommendedName>
</protein>
<dbReference type="STRING" id="95161.SAMN05660874_05429"/>
<name>A0A1I6UZK6_9PSEU</name>
<gene>
    <name evidence="1" type="ORF">SAMN05660874_05429</name>
</gene>
<dbReference type="InterPro" id="IPR036689">
    <property type="entry name" value="ESAT-6-like_sf"/>
</dbReference>
<sequence>MSEPKAKLVDPVAEQAIPDAIDKALSFPDFFSLGHWVYIFIDQVSGVNPAEWVAKELAGNWEAVAKAGDALKNLSKFHEACAAEIEHGSADMLKVWEGNAASAAGKYFEDLSKSLRDQISALEKVGVQFEQAAYGVWATAKTMVSLLEMLFDLAIGFVIEAAATAASSWTGIGAIAGGSAMVLTIARAVQVWMDICKYHGMAWNLCTGASGIIAGLLGNLHGFQDHPLPAGAYDHPGA</sequence>
<proteinExistence type="predicted"/>
<dbReference type="SUPFAM" id="SSF140453">
    <property type="entry name" value="EsxAB dimer-like"/>
    <property type="match status" value="1"/>
</dbReference>
<dbReference type="EMBL" id="FOZX01000014">
    <property type="protein sequence ID" value="SFT06852.1"/>
    <property type="molecule type" value="Genomic_DNA"/>
</dbReference>